<dbReference type="EMBL" id="QKKF02018167">
    <property type="protein sequence ID" value="RZF40573.1"/>
    <property type="molecule type" value="Genomic_DNA"/>
</dbReference>
<evidence type="ECO:0000313" key="2">
    <source>
        <dbReference type="Proteomes" id="UP000291343"/>
    </source>
</evidence>
<evidence type="ECO:0000313" key="1">
    <source>
        <dbReference type="EMBL" id="RZF40573.1"/>
    </source>
</evidence>
<sequence length="60" mass="6747">MEGSGNTAEDWEIFDVLTQSSDMTDRPAPGDTMTHDMNTTLRSELAALQYKRDRLLAETI</sequence>
<dbReference type="SMR" id="A0A482X4C1"/>
<dbReference type="AlphaFoldDB" id="A0A482X4C1"/>
<protein>
    <submittedName>
        <fullName evidence="1">Uncharacterized protein</fullName>
    </submittedName>
</protein>
<dbReference type="OrthoDB" id="5832575at2759"/>
<reference evidence="1 2" key="1">
    <citation type="journal article" date="2017" name="Gigascience">
        <title>Genome sequence of the small brown planthopper, Laodelphax striatellus.</title>
        <authorList>
            <person name="Zhu J."/>
            <person name="Jiang F."/>
            <person name="Wang X."/>
            <person name="Yang P."/>
            <person name="Bao Y."/>
            <person name="Zhao W."/>
            <person name="Wang W."/>
            <person name="Lu H."/>
            <person name="Wang Q."/>
            <person name="Cui N."/>
            <person name="Li J."/>
            <person name="Chen X."/>
            <person name="Luo L."/>
            <person name="Yu J."/>
            <person name="Kang L."/>
            <person name="Cui F."/>
        </authorList>
    </citation>
    <scope>NUCLEOTIDE SEQUENCE [LARGE SCALE GENOMIC DNA]</scope>
    <source>
        <strain evidence="1">Lst14</strain>
    </source>
</reference>
<accession>A0A482X4C1</accession>
<dbReference type="Proteomes" id="UP000291343">
    <property type="component" value="Unassembled WGS sequence"/>
</dbReference>
<gene>
    <name evidence="1" type="ORF">LSTR_LSTR013287</name>
</gene>
<dbReference type="InParanoid" id="A0A482X4C1"/>
<name>A0A482X4C1_LAOST</name>
<proteinExistence type="predicted"/>
<comment type="caution">
    <text evidence="1">The sequence shown here is derived from an EMBL/GenBank/DDBJ whole genome shotgun (WGS) entry which is preliminary data.</text>
</comment>
<keyword evidence="2" id="KW-1185">Reference proteome</keyword>
<organism evidence="1 2">
    <name type="scientific">Laodelphax striatellus</name>
    <name type="common">Small brown planthopper</name>
    <name type="synonym">Delphax striatella</name>
    <dbReference type="NCBI Taxonomy" id="195883"/>
    <lineage>
        <taxon>Eukaryota</taxon>
        <taxon>Metazoa</taxon>
        <taxon>Ecdysozoa</taxon>
        <taxon>Arthropoda</taxon>
        <taxon>Hexapoda</taxon>
        <taxon>Insecta</taxon>
        <taxon>Pterygota</taxon>
        <taxon>Neoptera</taxon>
        <taxon>Paraneoptera</taxon>
        <taxon>Hemiptera</taxon>
        <taxon>Auchenorrhyncha</taxon>
        <taxon>Fulgoroidea</taxon>
        <taxon>Delphacidae</taxon>
        <taxon>Criomorphinae</taxon>
        <taxon>Laodelphax</taxon>
    </lineage>
</organism>